<dbReference type="EMBL" id="JAAGLQ010000540">
    <property type="protein sequence ID" value="NEA18761.1"/>
    <property type="molecule type" value="Genomic_DNA"/>
</dbReference>
<reference evidence="1 2" key="1">
    <citation type="submission" date="2020-01" db="EMBL/GenBank/DDBJ databases">
        <title>Insect and environment-associated Actinomycetes.</title>
        <authorList>
            <person name="Currrie C."/>
            <person name="Chevrette M."/>
            <person name="Carlson C."/>
            <person name="Stubbendieck R."/>
            <person name="Wendt-Pienkowski E."/>
        </authorList>
    </citation>
    <scope>NUCLEOTIDE SEQUENCE [LARGE SCALE GENOMIC DNA]</scope>
    <source>
        <strain evidence="1 2">SID11342</strain>
    </source>
</reference>
<accession>A0A6N9U4J6</accession>
<dbReference type="RefSeq" id="WP_164347860.1">
    <property type="nucleotide sequence ID" value="NZ_JAAGLQ010000540.1"/>
</dbReference>
<evidence type="ECO:0000313" key="1">
    <source>
        <dbReference type="EMBL" id="NEA18761.1"/>
    </source>
</evidence>
<dbReference type="AlphaFoldDB" id="A0A6N9U4J6"/>
<dbReference type="Proteomes" id="UP000471293">
    <property type="component" value="Unassembled WGS sequence"/>
</dbReference>
<comment type="caution">
    <text evidence="1">The sequence shown here is derived from an EMBL/GenBank/DDBJ whole genome shotgun (WGS) entry which is preliminary data.</text>
</comment>
<proteinExistence type="predicted"/>
<name>A0A6N9U4J6_STRHA</name>
<gene>
    <name evidence="1" type="ORF">G3I29_25300</name>
</gene>
<evidence type="ECO:0000313" key="2">
    <source>
        <dbReference type="Proteomes" id="UP000471293"/>
    </source>
</evidence>
<sequence>MAQSTVDPATITPRMAAQIRTWRVDHDLTWRSVAQAATDLWRSEWGSSQIYGRDLCTVAARMTGEDPDEEPWN</sequence>
<protein>
    <submittedName>
        <fullName evidence="1">Uncharacterized protein</fullName>
    </submittedName>
</protein>
<organism evidence="1 2">
    <name type="scientific">Streptomyces halstedii</name>
    <dbReference type="NCBI Taxonomy" id="1944"/>
    <lineage>
        <taxon>Bacteria</taxon>
        <taxon>Bacillati</taxon>
        <taxon>Actinomycetota</taxon>
        <taxon>Actinomycetes</taxon>
        <taxon>Kitasatosporales</taxon>
        <taxon>Streptomycetaceae</taxon>
        <taxon>Streptomyces</taxon>
    </lineage>
</organism>